<dbReference type="OrthoDB" id="527642at2759"/>
<sequence length="133" mass="15087">LYVWRRPLYDLKLAGRMCKNRNLHTVLVAQTQRAMAAHDLRALFVMTIPQLRERVTQLYEAAGLAPVYYDEADLQEAVGYKSTSLLGMVEEEVAFEADVFIGTSYSSMTGIIMQERFARGKPKDSTLTFTKTT</sequence>
<dbReference type="CDD" id="cd11296">
    <property type="entry name" value="O-FucT_like"/>
    <property type="match status" value="1"/>
</dbReference>
<dbReference type="EMBL" id="PGGS01000261">
    <property type="protein sequence ID" value="PNH06059.1"/>
    <property type="molecule type" value="Genomic_DNA"/>
</dbReference>
<organism evidence="1 2">
    <name type="scientific">Tetrabaena socialis</name>
    <dbReference type="NCBI Taxonomy" id="47790"/>
    <lineage>
        <taxon>Eukaryota</taxon>
        <taxon>Viridiplantae</taxon>
        <taxon>Chlorophyta</taxon>
        <taxon>core chlorophytes</taxon>
        <taxon>Chlorophyceae</taxon>
        <taxon>CS clade</taxon>
        <taxon>Chlamydomonadales</taxon>
        <taxon>Tetrabaenaceae</taxon>
        <taxon>Tetrabaena</taxon>
    </lineage>
</organism>
<accession>A0A2J8A0L0</accession>
<dbReference type="Gene3D" id="3.40.50.11350">
    <property type="match status" value="1"/>
</dbReference>
<protein>
    <submittedName>
        <fullName evidence="1">Uncharacterized protein</fullName>
    </submittedName>
</protein>
<feature type="non-terminal residue" evidence="1">
    <location>
        <position position="1"/>
    </location>
</feature>
<evidence type="ECO:0000313" key="2">
    <source>
        <dbReference type="Proteomes" id="UP000236333"/>
    </source>
</evidence>
<reference evidence="1 2" key="1">
    <citation type="journal article" date="2017" name="Mol. Biol. Evol.">
        <title>The 4-celled Tetrabaena socialis nuclear genome reveals the essential components for genetic control of cell number at the origin of multicellularity in the volvocine lineage.</title>
        <authorList>
            <person name="Featherston J."/>
            <person name="Arakaki Y."/>
            <person name="Hanschen E.R."/>
            <person name="Ferris P.J."/>
            <person name="Michod R.E."/>
            <person name="Olson B.J.S.C."/>
            <person name="Nozaki H."/>
            <person name="Durand P.M."/>
        </authorList>
    </citation>
    <scope>NUCLEOTIDE SEQUENCE [LARGE SCALE GENOMIC DNA]</scope>
    <source>
        <strain evidence="1 2">NIES-571</strain>
    </source>
</reference>
<comment type="caution">
    <text evidence="1">The sequence shown here is derived from an EMBL/GenBank/DDBJ whole genome shotgun (WGS) entry which is preliminary data.</text>
</comment>
<dbReference type="Proteomes" id="UP000236333">
    <property type="component" value="Unassembled WGS sequence"/>
</dbReference>
<evidence type="ECO:0000313" key="1">
    <source>
        <dbReference type="EMBL" id="PNH06059.1"/>
    </source>
</evidence>
<name>A0A2J8A0L0_9CHLO</name>
<dbReference type="AlphaFoldDB" id="A0A2J8A0L0"/>
<gene>
    <name evidence="1" type="ORF">TSOC_007621</name>
</gene>
<proteinExistence type="predicted"/>
<keyword evidence="2" id="KW-1185">Reference proteome</keyword>